<dbReference type="EMBL" id="CAMXCT010000001">
    <property type="protein sequence ID" value="CAI3972030.1"/>
    <property type="molecule type" value="Genomic_DNA"/>
</dbReference>
<gene>
    <name evidence="8" type="ORF">C1SCF055_LOCUS620</name>
</gene>
<dbReference type="AlphaFoldDB" id="A0A9P1BFZ8"/>
<keyword evidence="2" id="KW-1003">Cell membrane</keyword>
<sequence>MPLKTHHDEQPALNLTPMIDVVFLLIIFFMVGTKFSELERNIDLQVPEVADRGALTEGPQKRLINVYRDGEITLDQRTVTLDELTNRLATAQGQYADLGVIVRGDAESPFQNVAGVLNACKQAGVSEMAISMIWSALWVGLALLTVILLVLMRTRWGQSQPLRKCAFISIMAHLLLAGYATTVKIVAVSSASPEAPAVVVRTVDRSMVATEAEQATEKPAKPWERVVENNAVSPEPDPFERDEAPPVEAVERETPELESELADTMPLGEVPLAETEAPKPGEMVADTPRPNEAATDVGAELEAPVAQQQAAPEDPLPEMTPQPQRSTLPLPNLPAPQRIVRSEDSLLESASPLPRISDRATTTESAPSAEALVDEMQNTSRPEPSLPAPSESAPEDAVVSDSETTNPSNSSAVASSETSPQPPSGMTNTPATQPEVGIASKYQLRTAANRVQQAMLRGATPESEDAVALALAWLAKQQEPDGRWDASRQLAGREQSVAGHNRGGAGADADTGITALALLAFLGAGHTQHAGDHKDTVAAALKYLKSQQGADGNLGGGARNFAFMYCHGMAALAVSEAYGMTKDPELEPVVRGAIQYSLAAQHPQTGGWRYRPWQHRPSDGGDASQMGWQLMALTSADLAGIKLPQTARDGMVNFLKRVSVGTHGGQACYRPGEQVSHTMTAEALYCRQLLGMARDNPASDEAGQFLMGELPGMGRQNLYYWYYGTLAMYQLGGNEWDRWNDALQKTLVPAQTTVGQDAGSWSANTVWGGYGGRIYSTAMSALCLEVYYRYLPVYGERVVSKPGDGDAGAGNSTSRNSVK</sequence>
<dbReference type="EMBL" id="CAMXCT030000001">
    <property type="protein sequence ID" value="CAL4759342.1"/>
    <property type="molecule type" value="Genomic_DNA"/>
</dbReference>
<dbReference type="Proteomes" id="UP001152797">
    <property type="component" value="Unassembled WGS sequence"/>
</dbReference>
<dbReference type="InterPro" id="IPR003400">
    <property type="entry name" value="ExbD"/>
</dbReference>
<dbReference type="Pfam" id="PF02472">
    <property type="entry name" value="ExbD"/>
    <property type="match status" value="1"/>
</dbReference>
<dbReference type="EMBL" id="CAMXCT020000001">
    <property type="protein sequence ID" value="CAL1125405.1"/>
    <property type="molecule type" value="Genomic_DNA"/>
</dbReference>
<reference evidence="9" key="2">
    <citation type="submission" date="2024-04" db="EMBL/GenBank/DDBJ databases">
        <authorList>
            <person name="Chen Y."/>
            <person name="Shah S."/>
            <person name="Dougan E. K."/>
            <person name="Thang M."/>
            <person name="Chan C."/>
        </authorList>
    </citation>
    <scope>NUCLEOTIDE SEQUENCE [LARGE SCALE GENOMIC DNA]</scope>
</reference>
<feature type="compositionally biased region" description="Low complexity" evidence="6">
    <location>
        <begin position="388"/>
        <end position="397"/>
    </location>
</feature>
<name>A0A9P1BFZ8_9DINO</name>
<evidence type="ECO:0000256" key="1">
    <source>
        <dbReference type="ARBA" id="ARBA00004162"/>
    </source>
</evidence>
<evidence type="ECO:0000256" key="5">
    <source>
        <dbReference type="ARBA" id="ARBA00023136"/>
    </source>
</evidence>
<dbReference type="SUPFAM" id="SSF48239">
    <property type="entry name" value="Terpenoid cyclases/Protein prenyltransferases"/>
    <property type="match status" value="1"/>
</dbReference>
<dbReference type="OrthoDB" id="10055992at2759"/>
<keyword evidence="3 7" id="KW-0812">Transmembrane</keyword>
<evidence type="ECO:0000256" key="3">
    <source>
        <dbReference type="ARBA" id="ARBA00022692"/>
    </source>
</evidence>
<dbReference type="GO" id="GO:0022857">
    <property type="term" value="F:transmembrane transporter activity"/>
    <property type="evidence" value="ECO:0007669"/>
    <property type="project" value="InterPro"/>
</dbReference>
<dbReference type="PANTHER" id="PTHR30558:SF3">
    <property type="entry name" value="BIOPOLYMER TRANSPORT PROTEIN EXBD-RELATED"/>
    <property type="match status" value="1"/>
</dbReference>
<feature type="compositionally biased region" description="Low complexity" evidence="6">
    <location>
        <begin position="300"/>
        <end position="313"/>
    </location>
</feature>
<dbReference type="Gene3D" id="3.30.420.270">
    <property type="match status" value="1"/>
</dbReference>
<feature type="transmembrane region" description="Helical" evidence="7">
    <location>
        <begin position="132"/>
        <end position="153"/>
    </location>
</feature>
<dbReference type="InterPro" id="IPR008930">
    <property type="entry name" value="Terpenoid_cyclase/PrenylTrfase"/>
</dbReference>
<evidence type="ECO:0000313" key="9">
    <source>
        <dbReference type="EMBL" id="CAL1125405.1"/>
    </source>
</evidence>
<proteinExistence type="predicted"/>
<feature type="compositionally biased region" description="Basic and acidic residues" evidence="6">
    <location>
        <begin position="238"/>
        <end position="255"/>
    </location>
</feature>
<dbReference type="PANTHER" id="PTHR30558">
    <property type="entry name" value="EXBD MEMBRANE COMPONENT OF PMF-DRIVEN MACROMOLECULE IMPORT SYSTEM"/>
    <property type="match status" value="1"/>
</dbReference>
<evidence type="ECO:0000256" key="7">
    <source>
        <dbReference type="SAM" id="Phobius"/>
    </source>
</evidence>
<dbReference type="GO" id="GO:0005886">
    <property type="term" value="C:plasma membrane"/>
    <property type="evidence" value="ECO:0007669"/>
    <property type="project" value="UniProtKB-SubCell"/>
</dbReference>
<evidence type="ECO:0000256" key="4">
    <source>
        <dbReference type="ARBA" id="ARBA00022989"/>
    </source>
</evidence>
<keyword evidence="4 7" id="KW-1133">Transmembrane helix</keyword>
<comment type="subcellular location">
    <subcellularLocation>
        <location evidence="1">Cell membrane</location>
        <topology evidence="1">Single-pass membrane protein</topology>
    </subcellularLocation>
</comment>
<protein>
    <submittedName>
        <fullName evidence="10">Biopolymer transport protein exbD2</fullName>
    </submittedName>
</protein>
<comment type="caution">
    <text evidence="8">The sequence shown here is derived from an EMBL/GenBank/DDBJ whole genome shotgun (WGS) entry which is preliminary data.</text>
</comment>
<feature type="region of interest" description="Disordered" evidence="6">
    <location>
        <begin position="230"/>
        <end position="434"/>
    </location>
</feature>
<feature type="compositionally biased region" description="Low complexity" evidence="6">
    <location>
        <begin position="405"/>
        <end position="419"/>
    </location>
</feature>
<evidence type="ECO:0000313" key="11">
    <source>
        <dbReference type="Proteomes" id="UP001152797"/>
    </source>
</evidence>
<accession>A0A9P1BFZ8</accession>
<feature type="transmembrane region" description="Helical" evidence="7">
    <location>
        <begin position="12"/>
        <end position="31"/>
    </location>
</feature>
<dbReference type="Gene3D" id="1.50.10.20">
    <property type="match status" value="2"/>
</dbReference>
<feature type="transmembrane region" description="Helical" evidence="7">
    <location>
        <begin position="165"/>
        <end position="187"/>
    </location>
</feature>
<keyword evidence="5 7" id="KW-0472">Membrane</keyword>
<evidence type="ECO:0000313" key="8">
    <source>
        <dbReference type="EMBL" id="CAI3972030.1"/>
    </source>
</evidence>
<keyword evidence="11" id="KW-1185">Reference proteome</keyword>
<evidence type="ECO:0000256" key="6">
    <source>
        <dbReference type="SAM" id="MobiDB-lite"/>
    </source>
</evidence>
<evidence type="ECO:0000313" key="10">
    <source>
        <dbReference type="EMBL" id="CAL4759342.1"/>
    </source>
</evidence>
<reference evidence="8" key="1">
    <citation type="submission" date="2022-10" db="EMBL/GenBank/DDBJ databases">
        <authorList>
            <person name="Chen Y."/>
            <person name="Dougan E. K."/>
            <person name="Chan C."/>
            <person name="Rhodes N."/>
            <person name="Thang M."/>
        </authorList>
    </citation>
    <scope>NUCLEOTIDE SEQUENCE</scope>
</reference>
<organism evidence="8">
    <name type="scientific">Cladocopium goreaui</name>
    <dbReference type="NCBI Taxonomy" id="2562237"/>
    <lineage>
        <taxon>Eukaryota</taxon>
        <taxon>Sar</taxon>
        <taxon>Alveolata</taxon>
        <taxon>Dinophyceae</taxon>
        <taxon>Suessiales</taxon>
        <taxon>Symbiodiniaceae</taxon>
        <taxon>Cladocopium</taxon>
    </lineage>
</organism>
<feature type="compositionally biased region" description="Low complexity" evidence="6">
    <location>
        <begin position="360"/>
        <end position="371"/>
    </location>
</feature>
<evidence type="ECO:0000256" key="2">
    <source>
        <dbReference type="ARBA" id="ARBA00022475"/>
    </source>
</evidence>